<evidence type="ECO:0000256" key="7">
    <source>
        <dbReference type="ARBA" id="ARBA00023065"/>
    </source>
</evidence>
<dbReference type="GO" id="GO:0005886">
    <property type="term" value="C:plasma membrane"/>
    <property type="evidence" value="ECO:0007669"/>
    <property type="project" value="UniProtKB-SubCell"/>
</dbReference>
<organism evidence="11 12">
    <name type="scientific">Microbacterium maritypicum</name>
    <name type="common">Microbacterium liquefaciens</name>
    <dbReference type="NCBI Taxonomy" id="33918"/>
    <lineage>
        <taxon>Bacteria</taxon>
        <taxon>Bacillati</taxon>
        <taxon>Actinomycetota</taxon>
        <taxon>Actinomycetes</taxon>
        <taxon>Micrococcales</taxon>
        <taxon>Microbacteriaceae</taxon>
        <taxon>Microbacterium</taxon>
    </lineage>
</organism>
<dbReference type="PRINTS" id="PR01264">
    <property type="entry name" value="MECHCHANNEL"/>
</dbReference>
<dbReference type="AlphaFoldDB" id="A0A4Y4BDU4"/>
<dbReference type="NCBIfam" id="TIGR00220">
    <property type="entry name" value="mscL"/>
    <property type="match status" value="1"/>
</dbReference>
<evidence type="ECO:0000313" key="11">
    <source>
        <dbReference type="EMBL" id="GEC76957.1"/>
    </source>
</evidence>
<dbReference type="SUPFAM" id="SSF81330">
    <property type="entry name" value="Gated mechanosensitive channel"/>
    <property type="match status" value="1"/>
</dbReference>
<dbReference type="InterPro" id="IPR019823">
    <property type="entry name" value="Mechanosensitive_channel_CS"/>
</dbReference>
<dbReference type="Pfam" id="PF01741">
    <property type="entry name" value="MscL"/>
    <property type="match status" value="1"/>
</dbReference>
<dbReference type="PANTHER" id="PTHR30266:SF2">
    <property type="entry name" value="LARGE-CONDUCTANCE MECHANOSENSITIVE CHANNEL"/>
    <property type="match status" value="1"/>
</dbReference>
<evidence type="ECO:0000256" key="10">
    <source>
        <dbReference type="HAMAP-Rule" id="MF_00115"/>
    </source>
</evidence>
<dbReference type="InterPro" id="IPR036019">
    <property type="entry name" value="MscL_channel"/>
</dbReference>
<sequence length="150" mass="15905">MVTGFKEFILRGNVIDLAVAVVIGAAFTAIVNVLVSALINPLIGLFFAADSLDTALQVMVPTLAGGTSTFSFGAILGAIISFLAVALVVYFVFVVPMNKMRDRAAVKAGVVEEPEDLPSEAELLIQIRDLLQNQASTQPAATRSTRLPRD</sequence>
<keyword evidence="3 10" id="KW-0813">Transport</keyword>
<evidence type="ECO:0000256" key="2">
    <source>
        <dbReference type="ARBA" id="ARBA00007254"/>
    </source>
</evidence>
<comment type="caution">
    <text evidence="11">The sequence shown here is derived from an EMBL/GenBank/DDBJ whole genome shotgun (WGS) entry which is preliminary data.</text>
</comment>
<keyword evidence="5 10" id="KW-0812">Transmembrane</keyword>
<dbReference type="EMBL" id="BJNQ01000031">
    <property type="protein sequence ID" value="GEC76957.1"/>
    <property type="molecule type" value="Genomic_DNA"/>
</dbReference>
<gene>
    <name evidence="10" type="primary">mscL</name>
    <name evidence="11" type="ORF">MLI01_31020</name>
</gene>
<dbReference type="RefSeq" id="WP_141388142.1">
    <property type="nucleotide sequence ID" value="NZ_BJNQ01000031.1"/>
</dbReference>
<keyword evidence="4 10" id="KW-1003">Cell membrane</keyword>
<proteinExistence type="inferred from homology"/>
<evidence type="ECO:0000256" key="9">
    <source>
        <dbReference type="ARBA" id="ARBA00023303"/>
    </source>
</evidence>
<keyword evidence="9 10" id="KW-0407">Ion channel</keyword>
<accession>A0A4Y4BDU4</accession>
<dbReference type="PANTHER" id="PTHR30266">
    <property type="entry name" value="MECHANOSENSITIVE CHANNEL MSCL"/>
    <property type="match status" value="1"/>
</dbReference>
<dbReference type="InterPro" id="IPR001185">
    <property type="entry name" value="MS_channel"/>
</dbReference>
<evidence type="ECO:0000256" key="6">
    <source>
        <dbReference type="ARBA" id="ARBA00022989"/>
    </source>
</evidence>
<evidence type="ECO:0000256" key="8">
    <source>
        <dbReference type="ARBA" id="ARBA00023136"/>
    </source>
</evidence>
<evidence type="ECO:0000256" key="3">
    <source>
        <dbReference type="ARBA" id="ARBA00022448"/>
    </source>
</evidence>
<evidence type="ECO:0000256" key="4">
    <source>
        <dbReference type="ARBA" id="ARBA00022475"/>
    </source>
</evidence>
<name>A0A4Y4BDU4_MICMQ</name>
<dbReference type="PROSITE" id="PS01327">
    <property type="entry name" value="MSCL"/>
    <property type="match status" value="1"/>
</dbReference>
<protein>
    <recommendedName>
        <fullName evidence="10">Large-conductance mechanosensitive channel</fullName>
    </recommendedName>
</protein>
<keyword evidence="7 10" id="KW-0406">Ion transport</keyword>
<evidence type="ECO:0000256" key="5">
    <source>
        <dbReference type="ARBA" id="ARBA00022692"/>
    </source>
</evidence>
<feature type="transmembrane region" description="Helical" evidence="10">
    <location>
        <begin position="69"/>
        <end position="93"/>
    </location>
</feature>
<feature type="transmembrane region" description="Helical" evidence="10">
    <location>
        <begin position="21"/>
        <end position="49"/>
    </location>
</feature>
<keyword evidence="8 10" id="KW-0472">Membrane</keyword>
<comment type="subcellular location">
    <subcellularLocation>
        <location evidence="1 10">Cell membrane</location>
        <topology evidence="1 10">Multi-pass membrane protein</topology>
    </subcellularLocation>
</comment>
<evidence type="ECO:0000256" key="1">
    <source>
        <dbReference type="ARBA" id="ARBA00004651"/>
    </source>
</evidence>
<keyword evidence="6 10" id="KW-1133">Transmembrane helix</keyword>
<comment type="subunit">
    <text evidence="10">Homopentamer.</text>
</comment>
<dbReference type="HAMAP" id="MF_00115">
    <property type="entry name" value="MscL"/>
    <property type="match status" value="1"/>
</dbReference>
<dbReference type="InterPro" id="IPR037673">
    <property type="entry name" value="MSC/AndL"/>
</dbReference>
<comment type="function">
    <text evidence="10">Channel that opens in response to stretch forces in the membrane lipid bilayer. May participate in the regulation of osmotic pressure changes within the cell.</text>
</comment>
<evidence type="ECO:0000313" key="12">
    <source>
        <dbReference type="Proteomes" id="UP000317410"/>
    </source>
</evidence>
<dbReference type="Gene3D" id="1.10.1200.120">
    <property type="entry name" value="Large-conductance mechanosensitive channel, MscL, domain 1"/>
    <property type="match status" value="1"/>
</dbReference>
<dbReference type="GO" id="GO:0008381">
    <property type="term" value="F:mechanosensitive monoatomic ion channel activity"/>
    <property type="evidence" value="ECO:0007669"/>
    <property type="project" value="UniProtKB-UniRule"/>
</dbReference>
<reference evidence="11 12" key="1">
    <citation type="submission" date="2019-06" db="EMBL/GenBank/DDBJ databases">
        <title>Whole genome shotgun sequence of Microbacterium liquefaciens NBRC 15037.</title>
        <authorList>
            <person name="Hosoyama A."/>
            <person name="Uohara A."/>
            <person name="Ohji S."/>
            <person name="Ichikawa N."/>
        </authorList>
    </citation>
    <scope>NUCLEOTIDE SEQUENCE [LARGE SCALE GENOMIC DNA]</scope>
    <source>
        <strain evidence="11 12">NBRC 15037</strain>
    </source>
</reference>
<dbReference type="Proteomes" id="UP000317410">
    <property type="component" value="Unassembled WGS sequence"/>
</dbReference>
<comment type="similarity">
    <text evidence="2 10">Belongs to the MscL family.</text>
</comment>